<sequence length="101" mass="10815">MYSHPMFVSVPPPLVGESCHLRIQDILICSVFDGIGAIVDRYGVVDLWGGGTAQNRASVPPSLRRIVKKKIPSEFSASHTSRADLLSCCSGGFREEGVGAL</sequence>
<gene>
    <name evidence="1" type="ORF">E1B28_001622</name>
</gene>
<proteinExistence type="predicted"/>
<evidence type="ECO:0000313" key="2">
    <source>
        <dbReference type="Proteomes" id="UP001049176"/>
    </source>
</evidence>
<dbReference type="Proteomes" id="UP001049176">
    <property type="component" value="Chromosome 1"/>
</dbReference>
<keyword evidence="2" id="KW-1185">Reference proteome</keyword>
<dbReference type="GeneID" id="66070698"/>
<protein>
    <submittedName>
        <fullName evidence="1">Uncharacterized protein</fullName>
    </submittedName>
</protein>
<dbReference type="KEGG" id="more:E1B28_001622"/>
<dbReference type="EMBL" id="CM032181">
    <property type="protein sequence ID" value="KAG7099811.1"/>
    <property type="molecule type" value="Genomic_DNA"/>
</dbReference>
<accession>A0A9P7V3X1</accession>
<dbReference type="RefSeq" id="XP_043016281.1">
    <property type="nucleotide sequence ID" value="XM_043147571.1"/>
</dbReference>
<evidence type="ECO:0000313" key="1">
    <source>
        <dbReference type="EMBL" id="KAG7099811.1"/>
    </source>
</evidence>
<reference evidence="1" key="1">
    <citation type="journal article" date="2021" name="Genome Biol. Evol.">
        <title>The assembled and annotated genome of the fairy-ring fungus Marasmius oreades.</title>
        <authorList>
            <person name="Hiltunen M."/>
            <person name="Ament-Velasquez S.L."/>
            <person name="Johannesson H."/>
        </authorList>
    </citation>
    <scope>NUCLEOTIDE SEQUENCE</scope>
    <source>
        <strain evidence="1">03SP1</strain>
    </source>
</reference>
<organism evidence="1 2">
    <name type="scientific">Marasmius oreades</name>
    <name type="common">fairy-ring Marasmius</name>
    <dbReference type="NCBI Taxonomy" id="181124"/>
    <lineage>
        <taxon>Eukaryota</taxon>
        <taxon>Fungi</taxon>
        <taxon>Dikarya</taxon>
        <taxon>Basidiomycota</taxon>
        <taxon>Agaricomycotina</taxon>
        <taxon>Agaricomycetes</taxon>
        <taxon>Agaricomycetidae</taxon>
        <taxon>Agaricales</taxon>
        <taxon>Marasmiineae</taxon>
        <taxon>Marasmiaceae</taxon>
        <taxon>Marasmius</taxon>
    </lineage>
</organism>
<name>A0A9P7V3X1_9AGAR</name>
<comment type="caution">
    <text evidence="1">The sequence shown here is derived from an EMBL/GenBank/DDBJ whole genome shotgun (WGS) entry which is preliminary data.</text>
</comment>
<dbReference type="AlphaFoldDB" id="A0A9P7V3X1"/>